<keyword evidence="2" id="KW-0472">Membrane</keyword>
<feature type="transmembrane region" description="Helical" evidence="2">
    <location>
        <begin position="157"/>
        <end position="176"/>
    </location>
</feature>
<evidence type="ECO:0000256" key="2">
    <source>
        <dbReference type="SAM" id="Phobius"/>
    </source>
</evidence>
<evidence type="ECO:0000313" key="4">
    <source>
        <dbReference type="Proteomes" id="UP001056035"/>
    </source>
</evidence>
<dbReference type="EMBL" id="CP098502">
    <property type="protein sequence ID" value="UTI65476.1"/>
    <property type="molecule type" value="Genomic_DNA"/>
</dbReference>
<name>A0ABY5DWJ0_9ACTN</name>
<feature type="transmembrane region" description="Helical" evidence="2">
    <location>
        <begin position="59"/>
        <end position="77"/>
    </location>
</feature>
<feature type="region of interest" description="Disordered" evidence="1">
    <location>
        <begin position="187"/>
        <end position="220"/>
    </location>
</feature>
<accession>A0ABY5DWJ0</accession>
<proteinExistence type="predicted"/>
<feature type="transmembrane region" description="Helical" evidence="2">
    <location>
        <begin position="132"/>
        <end position="151"/>
    </location>
</feature>
<reference evidence="3 4" key="1">
    <citation type="submission" date="2022-06" db="EMBL/GenBank/DDBJ databases">
        <title>Paraconexibacter antarcticus.</title>
        <authorList>
            <person name="Kim C.S."/>
        </authorList>
    </citation>
    <scope>NUCLEOTIDE SEQUENCE [LARGE SCALE GENOMIC DNA]</scope>
    <source>
        <strain evidence="3 4">02-257</strain>
    </source>
</reference>
<keyword evidence="2" id="KW-0812">Transmembrane</keyword>
<sequence>MTAAAAAVATSPHLFWITSRAAGTVALVLASVSVGAGILMGTRLVRGTRAGDLRALHEVLSLATLVALAVHGLSLLGDSFLHPAPADVLIPFVSPYHRWWSALGLWASWALVALGLGYYARGLIGHARWRTAHRFTALAWAMGVAHSLGMGTDAGTTWFLALTALAVVPPALLLLLRLGGLQRATAPAGPSARGGAGPAAVDPQPQPPAPAAARAPARLF</sequence>
<evidence type="ECO:0000256" key="1">
    <source>
        <dbReference type="SAM" id="MobiDB-lite"/>
    </source>
</evidence>
<feature type="transmembrane region" description="Helical" evidence="2">
    <location>
        <begin position="97"/>
        <end position="120"/>
    </location>
</feature>
<protein>
    <recommendedName>
        <fullName evidence="5">Ferric oxidoreductase domain-containing protein</fullName>
    </recommendedName>
</protein>
<keyword evidence="4" id="KW-1185">Reference proteome</keyword>
<feature type="transmembrane region" description="Helical" evidence="2">
    <location>
        <begin position="21"/>
        <end position="39"/>
    </location>
</feature>
<evidence type="ECO:0000313" key="3">
    <source>
        <dbReference type="EMBL" id="UTI65476.1"/>
    </source>
</evidence>
<feature type="compositionally biased region" description="Low complexity" evidence="1">
    <location>
        <begin position="211"/>
        <end position="220"/>
    </location>
</feature>
<organism evidence="3 4">
    <name type="scientific">Paraconexibacter antarcticus</name>
    <dbReference type="NCBI Taxonomy" id="2949664"/>
    <lineage>
        <taxon>Bacteria</taxon>
        <taxon>Bacillati</taxon>
        <taxon>Actinomycetota</taxon>
        <taxon>Thermoleophilia</taxon>
        <taxon>Solirubrobacterales</taxon>
        <taxon>Paraconexibacteraceae</taxon>
        <taxon>Paraconexibacter</taxon>
    </lineage>
</organism>
<evidence type="ECO:0008006" key="5">
    <source>
        <dbReference type="Google" id="ProtNLM"/>
    </source>
</evidence>
<dbReference type="Proteomes" id="UP001056035">
    <property type="component" value="Chromosome"/>
</dbReference>
<dbReference type="RefSeq" id="WP_254572156.1">
    <property type="nucleotide sequence ID" value="NZ_CP098502.1"/>
</dbReference>
<gene>
    <name evidence="3" type="ORF">NBH00_04490</name>
</gene>
<keyword evidence="2" id="KW-1133">Transmembrane helix</keyword>